<dbReference type="PROSITE" id="PS51462">
    <property type="entry name" value="NUDIX"/>
    <property type="match status" value="1"/>
</dbReference>
<dbReference type="Gene3D" id="3.90.79.10">
    <property type="entry name" value="Nucleoside Triphosphate Pyrophosphohydrolase"/>
    <property type="match status" value="1"/>
</dbReference>
<comment type="caution">
    <text evidence="6">The sequence shown here is derived from an EMBL/GenBank/DDBJ whole genome shotgun (WGS) entry which is preliminary data.</text>
</comment>
<name>A0A8K0AGG4_ANDGO</name>
<dbReference type="AlphaFoldDB" id="A0A8K0AGG4"/>
<dbReference type="CDD" id="cd02883">
    <property type="entry name" value="NUDIX_Hydrolase"/>
    <property type="match status" value="1"/>
</dbReference>
<dbReference type="GO" id="GO:0046872">
    <property type="term" value="F:metal ion binding"/>
    <property type="evidence" value="ECO:0007669"/>
    <property type="project" value="UniProtKB-KW"/>
</dbReference>
<keyword evidence="3 6" id="KW-0378">Hydrolase</keyword>
<dbReference type="InterPro" id="IPR000086">
    <property type="entry name" value="NUDIX_hydrolase_dom"/>
</dbReference>
<dbReference type="SUPFAM" id="SSF55811">
    <property type="entry name" value="Nudix"/>
    <property type="match status" value="1"/>
</dbReference>
<dbReference type="Proteomes" id="UP000799049">
    <property type="component" value="Unassembled WGS sequence"/>
</dbReference>
<protein>
    <submittedName>
        <fullName evidence="6">Mitochondrial Nudix hydrolase (Nudix_Hydrolase_35)</fullName>
    </submittedName>
</protein>
<dbReference type="OrthoDB" id="242473at2759"/>
<feature type="domain" description="Nudix hydrolase" evidence="5">
    <location>
        <begin position="100"/>
        <end position="249"/>
    </location>
</feature>
<evidence type="ECO:0000313" key="6">
    <source>
        <dbReference type="EMBL" id="KAF0852455.1"/>
    </source>
</evidence>
<keyword evidence="4" id="KW-0460">Magnesium</keyword>
<dbReference type="Pfam" id="PF00293">
    <property type="entry name" value="NUDIX"/>
    <property type="match status" value="1"/>
</dbReference>
<evidence type="ECO:0000313" key="7">
    <source>
        <dbReference type="Proteomes" id="UP000799049"/>
    </source>
</evidence>
<dbReference type="PANTHER" id="PTHR31835">
    <property type="entry name" value="URIDINE DIPHOSPHATE GLUCOSE PYROPHOSPHATASE"/>
    <property type="match status" value="1"/>
</dbReference>
<sequence>MRSFLLHSCRGYSLRIVFDASKFAAQCSEGCEAFIEARWQEKLKSNPRIFNGSKFRLHMFHIDDDERVCTLFLGLSDYRSYLGTNAAATVGFPYDDRHLSNILGVECIVRTSDDRLVVLKRSSEVADYPGACVFPGGHPEPSRVASHLNAESIAAEIRSAALQELLEETGIPPSSISEYQLCVVQLDSLRMNKPDIVFFGRTSLSSEEVLEVYSTAKDGFESTSILFLSNEDVASEKFVPSQFLSVIPP</sequence>
<keyword evidence="2" id="KW-0479">Metal-binding</keyword>
<dbReference type="InterPro" id="IPR015797">
    <property type="entry name" value="NUDIX_hydrolase-like_dom_sf"/>
</dbReference>
<evidence type="ECO:0000256" key="1">
    <source>
        <dbReference type="ARBA" id="ARBA00001946"/>
    </source>
</evidence>
<reference evidence="6" key="1">
    <citation type="submission" date="2019-09" db="EMBL/GenBank/DDBJ databases">
        <title>The Mitochondrial Proteome of the Jakobid, Andalucia godoyi, a Protist With the Most Gene-Rich and Bacteria-Like Mitochondrial Genome.</title>
        <authorList>
            <person name="Gray M.W."/>
            <person name="Burger G."/>
            <person name="Derelle R."/>
            <person name="Klimes V."/>
            <person name="Leger M."/>
            <person name="Sarrasin M."/>
            <person name="Vlcek C."/>
            <person name="Roger A.J."/>
            <person name="Elias M."/>
            <person name="Lang B.F."/>
        </authorList>
    </citation>
    <scope>NUCLEOTIDE SEQUENCE</scope>
    <source>
        <strain evidence="6">And28</strain>
    </source>
</reference>
<dbReference type="PANTHER" id="PTHR31835:SF1">
    <property type="entry name" value="URIDINE DIPHOSPHATE GLUCOSE PYROPHOSPHATASE NUDT22"/>
    <property type="match status" value="1"/>
</dbReference>
<dbReference type="GO" id="GO:0052751">
    <property type="term" value="F:GDP-mannose hydrolase activity"/>
    <property type="evidence" value="ECO:0007669"/>
    <property type="project" value="TreeGrafter"/>
</dbReference>
<proteinExistence type="predicted"/>
<comment type="cofactor">
    <cofactor evidence="1">
        <name>Mg(2+)</name>
        <dbReference type="ChEBI" id="CHEBI:18420"/>
    </cofactor>
</comment>
<evidence type="ECO:0000256" key="3">
    <source>
        <dbReference type="ARBA" id="ARBA00022801"/>
    </source>
</evidence>
<organism evidence="6 7">
    <name type="scientific">Andalucia godoyi</name>
    <name type="common">Flagellate</name>
    <dbReference type="NCBI Taxonomy" id="505711"/>
    <lineage>
        <taxon>Eukaryota</taxon>
        <taxon>Discoba</taxon>
        <taxon>Jakobida</taxon>
        <taxon>Andalucina</taxon>
        <taxon>Andaluciidae</taxon>
        <taxon>Andalucia</taxon>
    </lineage>
</organism>
<evidence type="ECO:0000256" key="4">
    <source>
        <dbReference type="ARBA" id="ARBA00022842"/>
    </source>
</evidence>
<dbReference type="EMBL" id="VRVR01000035">
    <property type="protein sequence ID" value="KAF0852455.1"/>
    <property type="molecule type" value="Genomic_DNA"/>
</dbReference>
<dbReference type="InterPro" id="IPR055295">
    <property type="entry name" value="NUDT22/NUDT9-like"/>
</dbReference>
<accession>A0A8K0AGG4</accession>
<evidence type="ECO:0000256" key="2">
    <source>
        <dbReference type="ARBA" id="ARBA00022723"/>
    </source>
</evidence>
<evidence type="ECO:0000259" key="5">
    <source>
        <dbReference type="PROSITE" id="PS51462"/>
    </source>
</evidence>
<gene>
    <name evidence="6" type="ORF">ANDGO_00013</name>
</gene>
<keyword evidence="7" id="KW-1185">Reference proteome</keyword>